<reference evidence="3 4" key="1">
    <citation type="submission" date="2017-08" db="EMBL/GenBank/DDBJ databases">
        <title>Infants hospitalized years apart are colonized by the same room-sourced microbial strains.</title>
        <authorList>
            <person name="Brooks B."/>
            <person name="Olm M.R."/>
            <person name="Firek B.A."/>
            <person name="Baker R."/>
            <person name="Thomas B.C."/>
            <person name="Morowitz M.J."/>
            <person name="Banfield J.F."/>
        </authorList>
    </citation>
    <scope>NUCLEOTIDE SEQUENCE [LARGE SCALE GENOMIC DNA]</scope>
    <source>
        <strain evidence="3">S2_005_001_R2_27</strain>
    </source>
</reference>
<dbReference type="InterPro" id="IPR010819">
    <property type="entry name" value="AGE/CE"/>
</dbReference>
<dbReference type="PANTHER" id="PTHR15108">
    <property type="entry name" value="N-ACYLGLUCOSAMINE-2-EPIMERASE"/>
    <property type="match status" value="1"/>
</dbReference>
<evidence type="ECO:0000313" key="3">
    <source>
        <dbReference type="EMBL" id="PZQ84005.1"/>
    </source>
</evidence>
<evidence type="ECO:0000313" key="4">
    <source>
        <dbReference type="Proteomes" id="UP000248887"/>
    </source>
</evidence>
<evidence type="ECO:0000256" key="1">
    <source>
        <dbReference type="ARBA" id="ARBA00008558"/>
    </source>
</evidence>
<dbReference type="Gene3D" id="1.50.10.10">
    <property type="match status" value="1"/>
</dbReference>
<gene>
    <name evidence="3" type="ORF">DI549_05990</name>
</gene>
<dbReference type="SUPFAM" id="SSF48208">
    <property type="entry name" value="Six-hairpin glycosidases"/>
    <property type="match status" value="1"/>
</dbReference>
<dbReference type="InterPro" id="IPR008928">
    <property type="entry name" value="6-hairpin_glycosidase_sf"/>
</dbReference>
<protein>
    <submittedName>
        <fullName evidence="3">N-acylglucosamine 2-epimerase</fullName>
    </submittedName>
</protein>
<dbReference type="Proteomes" id="UP000248887">
    <property type="component" value="Unassembled WGS sequence"/>
</dbReference>
<dbReference type="InterPro" id="IPR012341">
    <property type="entry name" value="6hp_glycosidase-like_sf"/>
</dbReference>
<accession>A0A2W5RAV9</accession>
<organism evidence="3 4">
    <name type="scientific">Ancylobacter novellus</name>
    <name type="common">Thiobacillus novellus</name>
    <dbReference type="NCBI Taxonomy" id="921"/>
    <lineage>
        <taxon>Bacteria</taxon>
        <taxon>Pseudomonadati</taxon>
        <taxon>Pseudomonadota</taxon>
        <taxon>Alphaproteobacteria</taxon>
        <taxon>Hyphomicrobiales</taxon>
        <taxon>Xanthobacteraceae</taxon>
        <taxon>Ancylobacter</taxon>
    </lineage>
</organism>
<comment type="similarity">
    <text evidence="1">Belongs to the N-acylglucosamine 2-epimerase family.</text>
</comment>
<proteinExistence type="inferred from homology"/>
<comment type="caution">
    <text evidence="3">The sequence shown here is derived from an EMBL/GenBank/DDBJ whole genome shotgun (WGS) entry which is preliminary data.</text>
</comment>
<evidence type="ECO:0000256" key="2">
    <source>
        <dbReference type="ARBA" id="ARBA00023235"/>
    </source>
</evidence>
<sequence length="379" mass="41774">MTESVNVPRPADLRAWLAAFFIPVWIQRTCPSGHPGYVEEVRRPDGAPVLRGTRSTLVTGRLLYAFSEAYRFDQSPASLQAAHHGLAFLLDACHLSPGYFAHEVASDGQVIDVHADLYDLAFVLLGIGGYVKASGERGVLPVADEIAHRLDGELEDPLGGYREPAGTGERRRQFPQMHLFEAFQLLATVDPAGGWTLRAERIFKLAERLIDANGRVDEWYSADWGRLADAQREGEIGHHFEWAWMLNQYADASGARPARELAARLSGFGMRAAAIGSSGPEEPIPNTIDGEGRSSSFSRPLWPTIELLRAALAGGDGEWSSRIVSEACLNVLFRCSIDSRSGLWINDSGSFLPSASEIIPTRVLYHLFPCIIEYLRQSR</sequence>
<dbReference type="GO" id="GO:0005975">
    <property type="term" value="P:carbohydrate metabolic process"/>
    <property type="evidence" value="ECO:0007669"/>
    <property type="project" value="InterPro"/>
</dbReference>
<dbReference type="AlphaFoldDB" id="A0A2W5RAV9"/>
<name>A0A2W5RAV9_ANCNO</name>
<keyword evidence="2" id="KW-0413">Isomerase</keyword>
<dbReference type="Pfam" id="PF07221">
    <property type="entry name" value="GlcNAc_2-epim"/>
    <property type="match status" value="1"/>
</dbReference>
<dbReference type="GO" id="GO:0016853">
    <property type="term" value="F:isomerase activity"/>
    <property type="evidence" value="ECO:0007669"/>
    <property type="project" value="UniProtKB-KW"/>
</dbReference>
<dbReference type="EMBL" id="QFQD01000014">
    <property type="protein sequence ID" value="PZQ84005.1"/>
    <property type="molecule type" value="Genomic_DNA"/>
</dbReference>